<organism evidence="2 3">
    <name type="scientific">Microcaecilia unicolor</name>
    <dbReference type="NCBI Taxonomy" id="1415580"/>
    <lineage>
        <taxon>Eukaryota</taxon>
        <taxon>Metazoa</taxon>
        <taxon>Chordata</taxon>
        <taxon>Craniata</taxon>
        <taxon>Vertebrata</taxon>
        <taxon>Euteleostomi</taxon>
        <taxon>Amphibia</taxon>
        <taxon>Gymnophiona</taxon>
        <taxon>Siphonopidae</taxon>
        <taxon>Microcaecilia</taxon>
    </lineage>
</organism>
<proteinExistence type="predicted"/>
<evidence type="ECO:0000313" key="2">
    <source>
        <dbReference type="Proteomes" id="UP000515156"/>
    </source>
</evidence>
<feature type="signal peptide" evidence="1">
    <location>
        <begin position="1"/>
        <end position="26"/>
    </location>
</feature>
<keyword evidence="2" id="KW-1185">Reference proteome</keyword>
<dbReference type="AlphaFoldDB" id="A0A6P7ZQ52"/>
<dbReference type="RefSeq" id="XP_030076324.1">
    <property type="nucleotide sequence ID" value="XM_030220464.1"/>
</dbReference>
<reference evidence="3 4" key="1">
    <citation type="submission" date="2025-04" db="UniProtKB">
        <authorList>
            <consortium name="RefSeq"/>
        </authorList>
    </citation>
    <scope>IDENTIFICATION</scope>
</reference>
<dbReference type="InterPro" id="IPR053358">
    <property type="entry name" value="Diff-assoc_signaling"/>
</dbReference>
<evidence type="ECO:0000256" key="1">
    <source>
        <dbReference type="SAM" id="SignalP"/>
    </source>
</evidence>
<dbReference type="PANTHER" id="PTHR34261">
    <property type="entry name" value="APC REGULATOR OF WNT-SIGNALING PATHWAY-RELATED"/>
    <property type="match status" value="1"/>
</dbReference>
<evidence type="ECO:0000313" key="4">
    <source>
        <dbReference type="RefSeq" id="XP_030076331.1"/>
    </source>
</evidence>
<dbReference type="KEGG" id="muo:115481375"/>
<dbReference type="OrthoDB" id="8913316at2759"/>
<dbReference type="PANTHER" id="PTHR34261:SF1">
    <property type="entry name" value="TUBULIN POLYMERIZATION-PROMOTING PROTEIN"/>
    <property type="match status" value="1"/>
</dbReference>
<gene>
    <name evidence="3 4" type="primary">LOC115481375</name>
</gene>
<feature type="chain" id="PRO_5044652630" evidence="1">
    <location>
        <begin position="27"/>
        <end position="471"/>
    </location>
</feature>
<accession>A0A6P7ZQ52</accession>
<name>A0A6P7ZQ52_9AMPH</name>
<dbReference type="GeneID" id="115481375"/>
<dbReference type="Proteomes" id="UP000515156">
    <property type="component" value="Chromosome 1"/>
</dbReference>
<evidence type="ECO:0000313" key="3">
    <source>
        <dbReference type="RefSeq" id="XP_030076324.1"/>
    </source>
</evidence>
<dbReference type="RefSeq" id="XP_030076331.1">
    <property type="nucleotide sequence ID" value="XM_030220471.1"/>
</dbReference>
<sequence length="471" mass="54616">MELRLRSRFLLLLTLTIALRLQTAISKVFFSHLEGYCSDTCKKSGKEFKCNIINQNGDAESQYCSPQEGLDYRGRECKDEHPCGKYGQDFYWCYLKEEIYLNSRAVCGLIFNDVDHFTSTDNMACKGECSARSTGAFQCDTGISHDYCSPEVNVDYYGRECRRDHPCGKYGENYHWCYLKRGSHEKCGMIEPKVVSHRTRSYGALCLGECLAEGRDYFWCETLRGWDYCSPLPDVTYRNVPCRVDHPCDLHGKSYYWCYTDNSWDYCGPVENNECAYTKVPTGKKIFPNSELICHDDRNDMLAQFIVQTAPKILSDSKSYVYEAHMMINRWRNDFLDEENTPQLLSSAHGKLHLDHKGFTNVDDIQYHDYQIQTTCGALIAQVLIPNNTNIRARYVRRALVESLYRRARITIRVQPFFTVEDAFLHFFKLLLLHKEAQNKLQENADIAQEETQLLNSSQLFPPNNPKLVFN</sequence>
<keyword evidence="1" id="KW-0732">Signal</keyword>
<protein>
    <submittedName>
        <fullName evidence="3 4">Uncharacterized protein LOC115481375</fullName>
    </submittedName>
</protein>